<dbReference type="AlphaFoldDB" id="A0A395LHL7"/>
<protein>
    <submittedName>
        <fullName evidence="2">DUF2490 domain-containing protein</fullName>
    </submittedName>
</protein>
<feature type="chain" id="PRO_5017310728" evidence="1">
    <location>
        <begin position="28"/>
        <end position="213"/>
    </location>
</feature>
<dbReference type="Proteomes" id="UP000254101">
    <property type="component" value="Unassembled WGS sequence"/>
</dbReference>
<accession>A0A395LHL7</accession>
<sequence>MRSMSPRARVLPLAAVPLLLQPSAAFADDSEFWIELSAKGDIAPGTALKLEVEQRRKAGPGEYIVGAVVDRDMGDGFTIGGGMEVHDTGGFTEIRPYQQVGYSTGILSLRTRIEERFYDESDRMALRLRQRIQLSDDVAPKLKAAGSVELLYQLRDRNDGGPQRIDQWRFNAGLTYRAAERLEVTGGYLLQLRPRPGGDTYTHVPQASLAYRF</sequence>
<feature type="signal peptide" evidence="1">
    <location>
        <begin position="1"/>
        <end position="27"/>
    </location>
</feature>
<dbReference type="OrthoDB" id="7425634at2"/>
<keyword evidence="1" id="KW-0732">Signal</keyword>
<reference evidence="2 3" key="1">
    <citation type="submission" date="2018-07" db="EMBL/GenBank/DDBJ databases">
        <title>Erythrobacter nanhaiensis sp. nov., a novel member of the genus Erythrobacter isolated from the South China Sea.</title>
        <authorList>
            <person name="Chen X."/>
            <person name="Liu J."/>
        </authorList>
    </citation>
    <scope>NUCLEOTIDE SEQUENCE [LARGE SCALE GENOMIC DNA]</scope>
    <source>
        <strain evidence="2 3">S-5</strain>
    </source>
</reference>
<dbReference type="EMBL" id="QRBB01000002">
    <property type="protein sequence ID" value="RDS76155.1"/>
    <property type="molecule type" value="Genomic_DNA"/>
</dbReference>
<gene>
    <name evidence="2" type="ORF">DL238_15570</name>
</gene>
<name>A0A395LHL7_9SPHN</name>
<evidence type="ECO:0000313" key="3">
    <source>
        <dbReference type="Proteomes" id="UP000254101"/>
    </source>
</evidence>
<dbReference type="Pfam" id="PF10677">
    <property type="entry name" value="DUF2490"/>
    <property type="match status" value="1"/>
</dbReference>
<comment type="caution">
    <text evidence="2">The sequence shown here is derived from an EMBL/GenBank/DDBJ whole genome shotgun (WGS) entry which is preliminary data.</text>
</comment>
<keyword evidence="3" id="KW-1185">Reference proteome</keyword>
<evidence type="ECO:0000313" key="2">
    <source>
        <dbReference type="EMBL" id="RDS76155.1"/>
    </source>
</evidence>
<dbReference type="InterPro" id="IPR019619">
    <property type="entry name" value="DUF2490"/>
</dbReference>
<organism evidence="2 3">
    <name type="scientific">Alteriqipengyuania lutimaris</name>
    <dbReference type="NCBI Taxonomy" id="1538146"/>
    <lineage>
        <taxon>Bacteria</taxon>
        <taxon>Pseudomonadati</taxon>
        <taxon>Pseudomonadota</taxon>
        <taxon>Alphaproteobacteria</taxon>
        <taxon>Sphingomonadales</taxon>
        <taxon>Erythrobacteraceae</taxon>
        <taxon>Alteriqipengyuania</taxon>
    </lineage>
</organism>
<evidence type="ECO:0000256" key="1">
    <source>
        <dbReference type="SAM" id="SignalP"/>
    </source>
</evidence>
<proteinExistence type="predicted"/>